<sequence length="173" mass="19644">MSTFPDPSLNPIQRPTLDWVVKKPWRLIAFGGGTGVLRPGPGTWGTVLAWVLWVLGLHVLTDTQMAIFLPVSFFIGCWACHRTGYDLGVSDHSGMNWDEMVAFWLVLWLIPQTWLAQGIAFVLFRFFDILKPAPIRYFDRRLHNGFGVMWDDLLAAGYTLLLMAVLVRFGVFS</sequence>
<reference evidence="5 7" key="2">
    <citation type="journal article" date="2022" name="Int. J. Syst. Evol. Microbiol.">
        <title>Characterization of Alcaligenes aquatilis as a novel member of heterotrophic nitrifier-aerobic denitrifier and its performance in treating piggery wastewater.</title>
        <authorList>
            <person name="Cao X."/>
            <person name="Zhao B."/>
            <person name="Wu Y."/>
            <person name="Huang J."/>
            <person name="Wang H."/>
            <person name="Sun X."/>
            <person name="Li S."/>
        </authorList>
    </citation>
    <scope>NUCLEOTIDE SEQUENCE [LARGE SCALE GENOMIC DNA]</scope>
    <source>
        <strain evidence="5 7">AS1</strain>
    </source>
</reference>
<dbReference type="AlphaFoldDB" id="A0A3G2HXJ0"/>
<dbReference type="OrthoDB" id="9804091at2"/>
<evidence type="ECO:0000313" key="4">
    <source>
        <dbReference type="EMBL" id="AYN21860.1"/>
    </source>
</evidence>
<evidence type="ECO:0000313" key="5">
    <source>
        <dbReference type="EMBL" id="UQN35365.1"/>
    </source>
</evidence>
<keyword evidence="1" id="KW-0378">Hydrolase</keyword>
<proteinExistence type="predicted"/>
<gene>
    <name evidence="4" type="ORF">D3M96_15795</name>
    <name evidence="5" type="ORF">MTR80_13830</name>
</gene>
<keyword evidence="7" id="KW-1185">Reference proteome</keyword>
<dbReference type="KEGG" id="aaqu:D3M96_15795"/>
<comment type="pathway">
    <text evidence="1">Phospholipid metabolism; phosphatidylglycerol biosynthesis; phosphatidylglycerol from CDP-diacylglycerol: step 2/2.</text>
</comment>
<keyword evidence="1" id="KW-0997">Cell inner membrane</keyword>
<dbReference type="Pfam" id="PF04608">
    <property type="entry name" value="PgpA"/>
    <property type="match status" value="1"/>
</dbReference>
<dbReference type="RefSeq" id="WP_094197592.1">
    <property type="nucleotide sequence ID" value="NZ_CP022390.1"/>
</dbReference>
<keyword evidence="1" id="KW-0442">Lipid degradation</keyword>
<organism evidence="4 6">
    <name type="scientific">Alcaligenes aquatilis</name>
    <dbReference type="NCBI Taxonomy" id="323284"/>
    <lineage>
        <taxon>Bacteria</taxon>
        <taxon>Pseudomonadati</taxon>
        <taxon>Pseudomonadota</taxon>
        <taxon>Betaproteobacteria</taxon>
        <taxon>Burkholderiales</taxon>
        <taxon>Alcaligenaceae</taxon>
        <taxon>Alcaligenes</taxon>
    </lineage>
</organism>
<accession>A0A3G2HXJ0</accession>
<dbReference type="EMBL" id="CP094619">
    <property type="protein sequence ID" value="UQN35365.1"/>
    <property type="molecule type" value="Genomic_DNA"/>
</dbReference>
<dbReference type="EC" id="3.1.3.27" evidence="1"/>
<dbReference type="EMBL" id="CP032153">
    <property type="protein sequence ID" value="AYN21860.1"/>
    <property type="molecule type" value="Genomic_DNA"/>
</dbReference>
<dbReference type="GO" id="GO:0005886">
    <property type="term" value="C:plasma membrane"/>
    <property type="evidence" value="ECO:0007669"/>
    <property type="project" value="UniProtKB-SubCell"/>
</dbReference>
<comment type="cofactor">
    <cofactor evidence="1">
        <name>Mg(2+)</name>
        <dbReference type="ChEBI" id="CHEBI:18420"/>
    </cofactor>
</comment>
<feature type="domain" description="YutG/PgpA" evidence="3">
    <location>
        <begin position="28"/>
        <end position="166"/>
    </location>
</feature>
<reference evidence="4 6" key="1">
    <citation type="submission" date="2018-09" db="EMBL/GenBank/DDBJ databases">
        <title>Complete genome sequence of the hydrocarbonoclastic bacterium Alcaligenes aquatilis QD168, isolated from a crude-oil polluted marine sediment of Central Chile.</title>
        <authorList>
            <person name="Duran R.E."/>
            <person name="Barra B."/>
            <person name="Salva-Serra F."/>
            <person name="Mendez V."/>
            <person name="Moore E.R.B."/>
            <person name="Seeger M."/>
        </authorList>
    </citation>
    <scope>NUCLEOTIDE SEQUENCE [LARGE SCALE GENOMIC DNA]</scope>
    <source>
        <strain evidence="4 6">QD168</strain>
    </source>
</reference>
<dbReference type="InterPro" id="IPR036681">
    <property type="entry name" value="PgpA-like_sf"/>
</dbReference>
<keyword evidence="2" id="KW-1133">Transmembrane helix</keyword>
<comment type="subcellular location">
    <subcellularLocation>
        <location evidence="1">Cell inner membrane</location>
        <topology evidence="1">Multi-pass membrane protein</topology>
    </subcellularLocation>
</comment>
<protein>
    <recommendedName>
        <fullName evidence="1">Phosphatidylglycerophosphatase A</fullName>
        <ecNumber evidence="1">3.1.3.27</ecNumber>
    </recommendedName>
    <alternativeName>
        <fullName evidence="1">Phosphatidylglycerolphosphate phosphatase A</fullName>
    </alternativeName>
</protein>
<keyword evidence="1" id="KW-1003">Cell membrane</keyword>
<feature type="transmembrane region" description="Helical" evidence="2">
    <location>
        <begin position="105"/>
        <end position="127"/>
    </location>
</feature>
<keyword evidence="1" id="KW-1208">Phospholipid metabolism</keyword>
<evidence type="ECO:0000259" key="3">
    <source>
        <dbReference type="Pfam" id="PF04608"/>
    </source>
</evidence>
<keyword evidence="1" id="KW-0460">Magnesium</keyword>
<dbReference type="GeneID" id="96870036"/>
<evidence type="ECO:0000313" key="7">
    <source>
        <dbReference type="Proteomes" id="UP000831759"/>
    </source>
</evidence>
<comment type="catalytic activity">
    <reaction evidence="1">
        <text>a 1,2-diacyl-sn-glycero-3-phospho-(1'-sn-glycero-3'-phosphate) + H2O = a 1,2-diacyl-sn-glycero-3-phospho-(1'-sn-glycerol) + phosphate</text>
        <dbReference type="Rhea" id="RHEA:33751"/>
        <dbReference type="ChEBI" id="CHEBI:15377"/>
        <dbReference type="ChEBI" id="CHEBI:43474"/>
        <dbReference type="ChEBI" id="CHEBI:60110"/>
        <dbReference type="ChEBI" id="CHEBI:64716"/>
        <dbReference type="EC" id="3.1.3.27"/>
    </reaction>
</comment>
<dbReference type="Proteomes" id="UP000831759">
    <property type="component" value="Chromosome"/>
</dbReference>
<dbReference type="PIRSF" id="PIRSF006162">
    <property type="entry name" value="PgpA"/>
    <property type="match status" value="1"/>
</dbReference>
<dbReference type="SUPFAM" id="SSF101307">
    <property type="entry name" value="YutG-like"/>
    <property type="match status" value="1"/>
</dbReference>
<name>A0A3G2HXJ0_9BURK</name>
<dbReference type="CDD" id="cd06971">
    <property type="entry name" value="PgpA"/>
    <property type="match status" value="1"/>
</dbReference>
<evidence type="ECO:0000256" key="2">
    <source>
        <dbReference type="SAM" id="Phobius"/>
    </source>
</evidence>
<dbReference type="InterPro" id="IPR026037">
    <property type="entry name" value="PgpA"/>
</dbReference>
<feature type="transmembrane region" description="Helical" evidence="2">
    <location>
        <begin position="67"/>
        <end position="85"/>
    </location>
</feature>
<dbReference type="GO" id="GO:0009395">
    <property type="term" value="P:phospholipid catabolic process"/>
    <property type="evidence" value="ECO:0007669"/>
    <property type="project" value="UniProtKB-KW"/>
</dbReference>
<feature type="transmembrane region" description="Helical" evidence="2">
    <location>
        <begin position="42"/>
        <end position="60"/>
    </location>
</feature>
<comment type="function">
    <text evidence="1">Lipid phosphatase which dephosphorylates phosphatidylglycerophosphate (PGP) to phosphatidylglycerol (PG).</text>
</comment>
<keyword evidence="1" id="KW-0595">Phospholipid degradation</keyword>
<evidence type="ECO:0000313" key="6">
    <source>
        <dbReference type="Proteomes" id="UP000268070"/>
    </source>
</evidence>
<dbReference type="PANTHER" id="PTHR36305:SF1">
    <property type="entry name" value="PHOSPHATIDYLGLYCEROPHOSPHATASE A"/>
    <property type="match status" value="1"/>
</dbReference>
<dbReference type="InterPro" id="IPR007686">
    <property type="entry name" value="YutG/PgpA"/>
</dbReference>
<feature type="transmembrane region" description="Helical" evidence="2">
    <location>
        <begin position="148"/>
        <end position="171"/>
    </location>
</feature>
<dbReference type="GO" id="GO:0046872">
    <property type="term" value="F:metal ion binding"/>
    <property type="evidence" value="ECO:0007669"/>
    <property type="project" value="UniProtKB-KW"/>
</dbReference>
<dbReference type="Proteomes" id="UP000268070">
    <property type="component" value="Chromosome"/>
</dbReference>
<evidence type="ECO:0000256" key="1">
    <source>
        <dbReference type="PIRNR" id="PIRNR006162"/>
    </source>
</evidence>
<keyword evidence="1" id="KW-0479">Metal-binding</keyword>
<keyword evidence="1 2" id="KW-0472">Membrane</keyword>
<keyword evidence="1" id="KW-0443">Lipid metabolism</keyword>
<dbReference type="GO" id="GO:0008962">
    <property type="term" value="F:phosphatidylglycerophosphatase activity"/>
    <property type="evidence" value="ECO:0007669"/>
    <property type="project" value="UniProtKB-EC"/>
</dbReference>
<keyword evidence="1 2" id="KW-0812">Transmembrane</keyword>
<dbReference type="PANTHER" id="PTHR36305">
    <property type="entry name" value="PHOSPHATIDYLGLYCEROPHOSPHATASE A"/>
    <property type="match status" value="1"/>
</dbReference>
<dbReference type="GO" id="GO:0006655">
    <property type="term" value="P:phosphatidylglycerol biosynthetic process"/>
    <property type="evidence" value="ECO:0007669"/>
    <property type="project" value="UniProtKB-UniPathway"/>
</dbReference>
<dbReference type="UniPathway" id="UPA00084">
    <property type="reaction ID" value="UER00504"/>
</dbReference>